<dbReference type="Pfam" id="PF07732">
    <property type="entry name" value="Cu-oxidase_3"/>
    <property type="match status" value="1"/>
</dbReference>
<dbReference type="Pfam" id="PF07731">
    <property type="entry name" value="Cu-oxidase_2"/>
    <property type="match status" value="1"/>
</dbReference>
<dbReference type="InterPro" id="IPR018391">
    <property type="entry name" value="PQQ_b-propeller_rpt"/>
</dbReference>
<evidence type="ECO:0000259" key="5">
    <source>
        <dbReference type="Pfam" id="PF07732"/>
    </source>
</evidence>
<dbReference type="Gene3D" id="2.40.10.480">
    <property type="match status" value="1"/>
</dbReference>
<feature type="domain" description="Plastocyanin-like" evidence="4">
    <location>
        <begin position="974"/>
        <end position="1088"/>
    </location>
</feature>
<dbReference type="GO" id="GO:0016491">
    <property type="term" value="F:oxidoreductase activity"/>
    <property type="evidence" value="ECO:0007669"/>
    <property type="project" value="InterPro"/>
</dbReference>
<dbReference type="Pfam" id="PF13360">
    <property type="entry name" value="PQQ_2"/>
    <property type="match status" value="2"/>
</dbReference>
<evidence type="ECO:0000256" key="1">
    <source>
        <dbReference type="ARBA" id="ARBA00010609"/>
    </source>
</evidence>
<dbReference type="Pfam" id="PF00394">
    <property type="entry name" value="Cu-oxidase"/>
    <property type="match status" value="1"/>
</dbReference>
<gene>
    <name evidence="7" type="ORF">AKO1_010805</name>
</gene>
<keyword evidence="7" id="KW-0946">Virion</keyword>
<dbReference type="Gene3D" id="2.130.10.10">
    <property type="entry name" value="YVTN repeat-like/Quinoprotein amine dehydrogenase"/>
    <property type="match status" value="1"/>
</dbReference>
<dbReference type="PANTHER" id="PTHR48267:SF1">
    <property type="entry name" value="BILIRUBIN OXIDASE"/>
    <property type="match status" value="1"/>
</dbReference>
<dbReference type="GO" id="GO:0005507">
    <property type="term" value="F:copper ion binding"/>
    <property type="evidence" value="ECO:0007669"/>
    <property type="project" value="InterPro"/>
</dbReference>
<dbReference type="PANTHER" id="PTHR48267">
    <property type="entry name" value="CUPREDOXIN SUPERFAMILY PROTEIN"/>
    <property type="match status" value="1"/>
</dbReference>
<dbReference type="CDD" id="cd13868">
    <property type="entry name" value="CuRO_2_CotA_like"/>
    <property type="match status" value="1"/>
</dbReference>
<evidence type="ECO:0000259" key="4">
    <source>
        <dbReference type="Pfam" id="PF07731"/>
    </source>
</evidence>
<dbReference type="InterPro" id="IPR011707">
    <property type="entry name" value="Cu-oxidase-like_N"/>
</dbReference>
<keyword evidence="7" id="KW-0167">Capsid protein</keyword>
<dbReference type="PROSITE" id="PS51257">
    <property type="entry name" value="PROKAR_LIPOPROTEIN"/>
    <property type="match status" value="1"/>
</dbReference>
<feature type="chain" id="PRO_5043811473" evidence="2">
    <location>
        <begin position="23"/>
        <end position="1090"/>
    </location>
</feature>
<feature type="domain" description="Pyrrolo-quinoline quinone repeat" evidence="6">
    <location>
        <begin position="249"/>
        <end position="403"/>
    </location>
</feature>
<dbReference type="InterPro" id="IPR001117">
    <property type="entry name" value="Cu-oxidase_2nd"/>
</dbReference>
<dbReference type="InterPro" id="IPR011706">
    <property type="entry name" value="Cu-oxidase_C"/>
</dbReference>
<accession>A0AAW2YPR7</accession>
<dbReference type="AlphaFoldDB" id="A0AAW2YPR7"/>
<keyword evidence="8" id="KW-1185">Reference proteome</keyword>
<comment type="caution">
    <text evidence="7">The sequence shown here is derived from an EMBL/GenBank/DDBJ whole genome shotgun (WGS) entry which is preliminary data.</text>
</comment>
<name>A0AAW2YPR7_9EUKA</name>
<reference evidence="7 8" key="1">
    <citation type="submission" date="2024-03" db="EMBL/GenBank/DDBJ databases">
        <title>The Acrasis kona genome and developmental transcriptomes reveal deep origins of eukaryotic multicellular pathways.</title>
        <authorList>
            <person name="Sheikh S."/>
            <person name="Fu C.-J."/>
            <person name="Brown M.W."/>
            <person name="Baldauf S.L."/>
        </authorList>
    </citation>
    <scope>NUCLEOTIDE SEQUENCE [LARGE SCALE GENOMIC DNA]</scope>
    <source>
        <strain evidence="7 8">ATCC MYA-3509</strain>
    </source>
</reference>
<dbReference type="SMART" id="SM00564">
    <property type="entry name" value="PQQ"/>
    <property type="match status" value="3"/>
</dbReference>
<dbReference type="SUPFAM" id="SSF49503">
    <property type="entry name" value="Cupredoxins"/>
    <property type="match status" value="3"/>
</dbReference>
<evidence type="ECO:0000256" key="2">
    <source>
        <dbReference type="SAM" id="SignalP"/>
    </source>
</evidence>
<dbReference type="InterPro" id="IPR045087">
    <property type="entry name" value="Cu-oxidase_fam"/>
</dbReference>
<dbReference type="InterPro" id="IPR008972">
    <property type="entry name" value="Cupredoxin"/>
</dbReference>
<comment type="similarity">
    <text evidence="1">Belongs to the multicopper oxidase family.</text>
</comment>
<dbReference type="InterPro" id="IPR015943">
    <property type="entry name" value="WD40/YVTN_repeat-like_dom_sf"/>
</dbReference>
<organism evidence="7 8">
    <name type="scientific">Acrasis kona</name>
    <dbReference type="NCBI Taxonomy" id="1008807"/>
    <lineage>
        <taxon>Eukaryota</taxon>
        <taxon>Discoba</taxon>
        <taxon>Heterolobosea</taxon>
        <taxon>Tetramitia</taxon>
        <taxon>Eutetramitia</taxon>
        <taxon>Acrasidae</taxon>
        <taxon>Acrasis</taxon>
    </lineage>
</organism>
<feature type="signal peptide" evidence="2">
    <location>
        <begin position="1"/>
        <end position="22"/>
    </location>
</feature>
<evidence type="ECO:0000313" key="8">
    <source>
        <dbReference type="Proteomes" id="UP001431209"/>
    </source>
</evidence>
<dbReference type="InterPro" id="IPR002372">
    <property type="entry name" value="PQQ_rpt_dom"/>
</dbReference>
<protein>
    <submittedName>
        <fullName evidence="7">Spore coat protein A</fullName>
    </submittedName>
</protein>
<proteinExistence type="inferred from homology"/>
<feature type="domain" description="Plastocyanin-like" evidence="3">
    <location>
        <begin position="801"/>
        <end position="867"/>
    </location>
</feature>
<dbReference type="EMBL" id="JAOPGA020000309">
    <property type="protein sequence ID" value="KAL0478102.1"/>
    <property type="molecule type" value="Genomic_DNA"/>
</dbReference>
<keyword evidence="2" id="KW-0732">Signal</keyword>
<dbReference type="SUPFAM" id="SSF50998">
    <property type="entry name" value="Quinoprotein alcohol dehydrogenase-like"/>
    <property type="match status" value="1"/>
</dbReference>
<evidence type="ECO:0000259" key="6">
    <source>
        <dbReference type="Pfam" id="PF13360"/>
    </source>
</evidence>
<dbReference type="Gene3D" id="2.60.40.420">
    <property type="entry name" value="Cupredoxins - blue copper proteins"/>
    <property type="match status" value="4"/>
</dbReference>
<dbReference type="InterPro" id="IPR011047">
    <property type="entry name" value="Quinoprotein_ADH-like_sf"/>
</dbReference>
<feature type="domain" description="Plastocyanin-like" evidence="5">
    <location>
        <begin position="675"/>
        <end position="744"/>
    </location>
</feature>
<evidence type="ECO:0000313" key="7">
    <source>
        <dbReference type="EMBL" id="KAL0478102.1"/>
    </source>
</evidence>
<dbReference type="Proteomes" id="UP001431209">
    <property type="component" value="Unassembled WGS sequence"/>
</dbReference>
<evidence type="ECO:0000259" key="3">
    <source>
        <dbReference type="Pfam" id="PF00394"/>
    </source>
</evidence>
<feature type="domain" description="Pyrrolo-quinoline quinone repeat" evidence="6">
    <location>
        <begin position="33"/>
        <end position="223"/>
    </location>
</feature>
<sequence>MKNLGNLEACLIITLLVVGCCCIRIKPKQLTTTSRRIRWSFDLYGDTYSTPTTAAINNQYVTVQPERNGWLHALKTTDGTLLWSTKLTSFPQSSKGAYCNSQPSCDRNCNTLIVCNQVSAQVFGINATNGQWIWTRALDTARSIISSSAEVHNGIAYVGLDLNEKNEPGNVPLRGSIYALDVSNGEVIWKFQTVPNNHYGGAVRSSLVVDENLQTLFAFVGHNTIVPNRVLQCSDADISQAQSCQDPDNYAGSIIALDLYDGTLKWTRRVMNNYWKNQNHLIDSSQIVSLSSTTIGMECFSDGEFCVLDRETGSMAWRSKVFRNSGKANIFSDVNTAAAYYVYKTSDLACVRGHIGAIEKTSGRLLWKTCAAVTPQSVIELPGNNTILTIAADGIMSVDASSGVLASKRLIVGRANMMTACPDGTILSDICSNSARNKKICLYDVDIIPNAQRNAVAPPTTHIVHPALNNEGIVVFVPDVLTVRVGDTISWTRIHRHFIYQAVDADSLQELNGGVNSAPKGPATFNVTITRQMLPRGKNELYFRCGVHSTMIVKAIVFGSPNKHTQTGTQCPYSGDTSSVFNMRYFIDELPIPKVATPFRTLHNVHEYRINITDFYHSFHSDIPPVLVRGYGSQYPGPTIVNYRYVKTRVHWENKLLANSTFMNVETIPAGLTTNRIVTHLHGHDSDQHSDGLPEDTVDPGETFTTNYDNEQPPCFLWYHDHSLGNTRSQVYAGLAGIYLIKEPALESRLNLPEGEYDIPLFLQDKIIAKTADGSYIQYYPYEWQMTFYGQIVIVNGRVWPYKQVKTRKYRLRILNGCNQRFLRLRFSNNMTFTIIASDQGYHSQPVYNVDQVVLSPAERVEILVDFCDYAGEDIILLNDAPTPYPYGSKVDPCHQGRLMEFVVDENDGDESTCAMWDEQVHLHEAPVHAINSLMPSDAIKTRDVVLIQDFQISDMPVQGTRFPNGTIKHFMYEDPPTEIVKAGSTEIWRIFNFAPETHPIHTHTSAFKVLHRQKFNATLLKENGKNLQLIGPATMPDVFETGPKDVVQAPPSEVTTVLVKFARKVGTFLWHCHIAEHEDNMMMRPLVLA</sequence>